<name>A0A1V9FLI4_9BACT</name>
<dbReference type="NCBIfam" id="TIGR01951">
    <property type="entry name" value="nusB"/>
    <property type="match status" value="1"/>
</dbReference>
<evidence type="ECO:0000256" key="1">
    <source>
        <dbReference type="ARBA" id="ARBA00005952"/>
    </source>
</evidence>
<dbReference type="STRING" id="1703345.A3860_38350"/>
<dbReference type="InterPro" id="IPR006027">
    <property type="entry name" value="NusB_RsmB_TIM44"/>
</dbReference>
<evidence type="ECO:0000256" key="5">
    <source>
        <dbReference type="ARBA" id="ARBA00023163"/>
    </source>
</evidence>
<evidence type="ECO:0000256" key="3">
    <source>
        <dbReference type="ARBA" id="ARBA00022884"/>
    </source>
</evidence>
<evidence type="ECO:0000259" key="6">
    <source>
        <dbReference type="Pfam" id="PF01029"/>
    </source>
</evidence>
<reference evidence="7 8" key="1">
    <citation type="submission" date="2016-03" db="EMBL/GenBank/DDBJ databases">
        <title>Niastella vici sp. nov., isolated from farmland soil.</title>
        <authorList>
            <person name="Chen L."/>
            <person name="Wang D."/>
            <person name="Yang S."/>
            <person name="Wang G."/>
        </authorList>
    </citation>
    <scope>NUCLEOTIDE SEQUENCE [LARGE SCALE GENOMIC DNA]</scope>
    <source>
        <strain evidence="7 8">DJ57</strain>
    </source>
</reference>
<dbReference type="GO" id="GO:0031564">
    <property type="term" value="P:transcription antitermination"/>
    <property type="evidence" value="ECO:0007669"/>
    <property type="project" value="UniProtKB-KW"/>
</dbReference>
<evidence type="ECO:0000256" key="4">
    <source>
        <dbReference type="ARBA" id="ARBA00023015"/>
    </source>
</evidence>
<dbReference type="InterPro" id="IPR011605">
    <property type="entry name" value="NusB_fam"/>
</dbReference>
<dbReference type="Gene3D" id="1.10.940.10">
    <property type="entry name" value="NusB-like"/>
    <property type="match status" value="1"/>
</dbReference>
<dbReference type="GO" id="GO:0006353">
    <property type="term" value="P:DNA-templated transcription termination"/>
    <property type="evidence" value="ECO:0007669"/>
    <property type="project" value="InterPro"/>
</dbReference>
<dbReference type="InterPro" id="IPR035926">
    <property type="entry name" value="NusB-like_sf"/>
</dbReference>
<sequence length="326" mass="37997">MISRRIIRVKVMQTIYSVESQVAESGGEMPSKPVDTVKILQKHFDQTRQLFIYLIHFLTEVARYAETDARNRASKHLPTKEDLNVNIKLAGNELLWKILDHPSYKQAVKDDKPEQLIDADLLRKIYLELVESEKYQQYISIQGRDKKEEKEMLEFIFDTLLLPNETFTSYIEEYFSNWDDDADMLVVLMQNFLNKPAAYNFQELLSKEKWQFAKNLLQTTLEKKELALQYIKPKLKNWDPDRIAALDMILMRMGVCEFLFFETIPPKVTINEYIDLAKEYSTQQSGQFVNGILDNIHKDLVRDNQMNKVAFTPNAAPASPSANKPS</sequence>
<dbReference type="Pfam" id="PF01029">
    <property type="entry name" value="NusB"/>
    <property type="match status" value="1"/>
</dbReference>
<dbReference type="GO" id="GO:0003723">
    <property type="term" value="F:RNA binding"/>
    <property type="evidence" value="ECO:0007669"/>
    <property type="project" value="UniProtKB-KW"/>
</dbReference>
<protein>
    <submittedName>
        <fullName evidence="7">Antitermination protein NusB</fullName>
    </submittedName>
</protein>
<dbReference type="OrthoDB" id="9787568at2"/>
<evidence type="ECO:0000313" key="8">
    <source>
        <dbReference type="Proteomes" id="UP000192796"/>
    </source>
</evidence>
<organism evidence="7 8">
    <name type="scientific">Niastella vici</name>
    <dbReference type="NCBI Taxonomy" id="1703345"/>
    <lineage>
        <taxon>Bacteria</taxon>
        <taxon>Pseudomonadati</taxon>
        <taxon>Bacteroidota</taxon>
        <taxon>Chitinophagia</taxon>
        <taxon>Chitinophagales</taxon>
        <taxon>Chitinophagaceae</taxon>
        <taxon>Niastella</taxon>
    </lineage>
</organism>
<dbReference type="Proteomes" id="UP000192796">
    <property type="component" value="Unassembled WGS sequence"/>
</dbReference>
<dbReference type="PANTHER" id="PTHR11078">
    <property type="entry name" value="N UTILIZATION SUBSTANCE PROTEIN B-RELATED"/>
    <property type="match status" value="1"/>
</dbReference>
<dbReference type="EMBL" id="LVYD01000085">
    <property type="protein sequence ID" value="OQP59205.1"/>
    <property type="molecule type" value="Genomic_DNA"/>
</dbReference>
<accession>A0A1V9FLI4</accession>
<dbReference type="AlphaFoldDB" id="A0A1V9FLI4"/>
<dbReference type="SUPFAM" id="SSF48013">
    <property type="entry name" value="NusB-like"/>
    <property type="match status" value="1"/>
</dbReference>
<dbReference type="GO" id="GO:0005829">
    <property type="term" value="C:cytosol"/>
    <property type="evidence" value="ECO:0007669"/>
    <property type="project" value="TreeGrafter"/>
</dbReference>
<keyword evidence="4" id="KW-0805">Transcription regulation</keyword>
<keyword evidence="8" id="KW-1185">Reference proteome</keyword>
<evidence type="ECO:0000256" key="2">
    <source>
        <dbReference type="ARBA" id="ARBA00022814"/>
    </source>
</evidence>
<keyword evidence="3" id="KW-0694">RNA-binding</keyword>
<dbReference type="RefSeq" id="WP_081154913.1">
    <property type="nucleotide sequence ID" value="NZ_LVYD01000085.1"/>
</dbReference>
<keyword evidence="5" id="KW-0804">Transcription</keyword>
<dbReference type="PANTHER" id="PTHR11078:SF3">
    <property type="entry name" value="ANTITERMINATION NUSB DOMAIN-CONTAINING PROTEIN"/>
    <property type="match status" value="1"/>
</dbReference>
<gene>
    <name evidence="7" type="ORF">A3860_38350</name>
</gene>
<feature type="domain" description="NusB/RsmB/TIM44" evidence="6">
    <location>
        <begin position="190"/>
        <end position="298"/>
    </location>
</feature>
<keyword evidence="2" id="KW-0889">Transcription antitermination</keyword>
<comment type="caution">
    <text evidence="7">The sequence shown here is derived from an EMBL/GenBank/DDBJ whole genome shotgun (WGS) entry which is preliminary data.</text>
</comment>
<proteinExistence type="inferred from homology"/>
<evidence type="ECO:0000313" key="7">
    <source>
        <dbReference type="EMBL" id="OQP59205.1"/>
    </source>
</evidence>
<comment type="similarity">
    <text evidence="1">Belongs to the NusB family.</text>
</comment>